<dbReference type="Proteomes" id="UP001066276">
    <property type="component" value="Chromosome 6"/>
</dbReference>
<evidence type="ECO:0000313" key="2">
    <source>
        <dbReference type="Proteomes" id="UP001066276"/>
    </source>
</evidence>
<comment type="caution">
    <text evidence="1">The sequence shown here is derived from an EMBL/GenBank/DDBJ whole genome shotgun (WGS) entry which is preliminary data.</text>
</comment>
<protein>
    <submittedName>
        <fullName evidence="1">Uncharacterized protein</fullName>
    </submittedName>
</protein>
<proteinExistence type="predicted"/>
<keyword evidence="2" id="KW-1185">Reference proteome</keyword>
<accession>A0AAV7QB79</accession>
<reference evidence="1" key="1">
    <citation type="journal article" date="2022" name="bioRxiv">
        <title>Sequencing and chromosome-scale assembly of the giantPleurodeles waltlgenome.</title>
        <authorList>
            <person name="Brown T."/>
            <person name="Elewa A."/>
            <person name="Iarovenko S."/>
            <person name="Subramanian E."/>
            <person name="Araus A.J."/>
            <person name="Petzold A."/>
            <person name="Susuki M."/>
            <person name="Suzuki K.-i.T."/>
            <person name="Hayashi T."/>
            <person name="Toyoda A."/>
            <person name="Oliveira C."/>
            <person name="Osipova E."/>
            <person name="Leigh N.D."/>
            <person name="Simon A."/>
            <person name="Yun M.H."/>
        </authorList>
    </citation>
    <scope>NUCLEOTIDE SEQUENCE</scope>
    <source>
        <strain evidence="1">20211129_DDA</strain>
        <tissue evidence="1">Liver</tissue>
    </source>
</reference>
<dbReference type="EMBL" id="JANPWB010000010">
    <property type="protein sequence ID" value="KAJ1135843.1"/>
    <property type="molecule type" value="Genomic_DNA"/>
</dbReference>
<name>A0AAV7QB79_PLEWA</name>
<gene>
    <name evidence="1" type="ORF">NDU88_002272</name>
</gene>
<organism evidence="1 2">
    <name type="scientific">Pleurodeles waltl</name>
    <name type="common">Iberian ribbed newt</name>
    <dbReference type="NCBI Taxonomy" id="8319"/>
    <lineage>
        <taxon>Eukaryota</taxon>
        <taxon>Metazoa</taxon>
        <taxon>Chordata</taxon>
        <taxon>Craniata</taxon>
        <taxon>Vertebrata</taxon>
        <taxon>Euteleostomi</taxon>
        <taxon>Amphibia</taxon>
        <taxon>Batrachia</taxon>
        <taxon>Caudata</taxon>
        <taxon>Salamandroidea</taxon>
        <taxon>Salamandridae</taxon>
        <taxon>Pleurodelinae</taxon>
        <taxon>Pleurodeles</taxon>
    </lineage>
</organism>
<sequence>MQPLAGHFAPVSRRYQGILGLQPLPRGVPQLPAHPCQLPSHRLLPLSPRRLREPPHLPGGRCHLPQVAQQSGRVVCVVRFGPEKRHSAAAHPSWGSSQLQLALGVSRPGRTSVLARPNFRTRWSPAGDRLCSSHTGRCPSVMFCGCTQDFAQDYLGFLTGRPEPAGAQRNTSSRPSCWLRPLNS</sequence>
<dbReference type="AlphaFoldDB" id="A0AAV7QB79"/>
<evidence type="ECO:0000313" key="1">
    <source>
        <dbReference type="EMBL" id="KAJ1135843.1"/>
    </source>
</evidence>